<accession>A0A7J7KQE4</accession>
<dbReference type="AlphaFoldDB" id="A0A7J7KQE4"/>
<keyword evidence="3" id="KW-1185">Reference proteome</keyword>
<dbReference type="Proteomes" id="UP000593567">
    <property type="component" value="Unassembled WGS sequence"/>
</dbReference>
<proteinExistence type="predicted"/>
<keyword evidence="1" id="KW-0732">Signal</keyword>
<feature type="signal peptide" evidence="1">
    <location>
        <begin position="1"/>
        <end position="22"/>
    </location>
</feature>
<sequence>MVSLKMLMLLVLVVSLMPQIKAEPVPCRYTSIECKSTNSTSEEFETNCCLYGEAKAKNHATFCAKKM</sequence>
<gene>
    <name evidence="2" type="ORF">EB796_001280</name>
</gene>
<evidence type="ECO:0000313" key="3">
    <source>
        <dbReference type="Proteomes" id="UP000593567"/>
    </source>
</evidence>
<evidence type="ECO:0000256" key="1">
    <source>
        <dbReference type="SAM" id="SignalP"/>
    </source>
</evidence>
<evidence type="ECO:0000313" key="2">
    <source>
        <dbReference type="EMBL" id="KAF6040406.1"/>
    </source>
</evidence>
<protein>
    <submittedName>
        <fullName evidence="2">Uncharacterized protein</fullName>
    </submittedName>
</protein>
<organism evidence="2 3">
    <name type="scientific">Bugula neritina</name>
    <name type="common">Brown bryozoan</name>
    <name type="synonym">Sertularia neritina</name>
    <dbReference type="NCBI Taxonomy" id="10212"/>
    <lineage>
        <taxon>Eukaryota</taxon>
        <taxon>Metazoa</taxon>
        <taxon>Spiralia</taxon>
        <taxon>Lophotrochozoa</taxon>
        <taxon>Bryozoa</taxon>
        <taxon>Gymnolaemata</taxon>
        <taxon>Cheilostomatida</taxon>
        <taxon>Flustrina</taxon>
        <taxon>Buguloidea</taxon>
        <taxon>Bugulidae</taxon>
        <taxon>Bugula</taxon>
    </lineage>
</organism>
<feature type="chain" id="PRO_5029915902" evidence="1">
    <location>
        <begin position="23"/>
        <end position="67"/>
    </location>
</feature>
<dbReference type="EMBL" id="VXIV02000145">
    <property type="protein sequence ID" value="KAF6040406.1"/>
    <property type="molecule type" value="Genomic_DNA"/>
</dbReference>
<name>A0A7J7KQE4_BUGNE</name>
<comment type="caution">
    <text evidence="2">The sequence shown here is derived from an EMBL/GenBank/DDBJ whole genome shotgun (WGS) entry which is preliminary data.</text>
</comment>
<reference evidence="2" key="1">
    <citation type="submission" date="2020-06" db="EMBL/GenBank/DDBJ databases">
        <title>Draft genome of Bugula neritina, a colonial animal packing powerful symbionts and potential medicines.</title>
        <authorList>
            <person name="Rayko M."/>
        </authorList>
    </citation>
    <scope>NUCLEOTIDE SEQUENCE [LARGE SCALE GENOMIC DNA]</scope>
    <source>
        <strain evidence="2">Kwan_BN1</strain>
    </source>
</reference>